<comment type="caution">
    <text evidence="1">The sequence shown here is derived from an EMBL/GenBank/DDBJ whole genome shotgun (WGS) entry which is preliminary data.</text>
</comment>
<dbReference type="AlphaFoldDB" id="A0A927WJJ5"/>
<protein>
    <submittedName>
        <fullName evidence="1">Pyridoxamine 5'-phosphate oxidase family protein</fullName>
    </submittedName>
</protein>
<accession>A0A927WJJ5</accession>
<name>A0A927WJJ5_SELRU</name>
<evidence type="ECO:0000313" key="1">
    <source>
        <dbReference type="EMBL" id="MBE6093077.1"/>
    </source>
</evidence>
<dbReference type="Gene3D" id="2.30.110.10">
    <property type="entry name" value="Electron Transport, Fmn-binding Protein, Chain A"/>
    <property type="match status" value="1"/>
</dbReference>
<organism evidence="1 2">
    <name type="scientific">Selenomonas ruminantium</name>
    <dbReference type="NCBI Taxonomy" id="971"/>
    <lineage>
        <taxon>Bacteria</taxon>
        <taxon>Bacillati</taxon>
        <taxon>Bacillota</taxon>
        <taxon>Negativicutes</taxon>
        <taxon>Selenomonadales</taxon>
        <taxon>Selenomonadaceae</taxon>
        <taxon>Selenomonas</taxon>
    </lineage>
</organism>
<dbReference type="Proteomes" id="UP000761380">
    <property type="component" value="Unassembled WGS sequence"/>
</dbReference>
<dbReference type="EMBL" id="SVBY01000054">
    <property type="protein sequence ID" value="MBE6093077.1"/>
    <property type="molecule type" value="Genomic_DNA"/>
</dbReference>
<gene>
    <name evidence="1" type="ORF">E7201_07950</name>
</gene>
<sequence length="46" mass="5561">MFRKMRRFKQQLTEDECKEVLREAKRGVLSMLGDDGYPYGIPMNHW</sequence>
<reference evidence="1" key="1">
    <citation type="submission" date="2019-04" db="EMBL/GenBank/DDBJ databases">
        <title>Evolution of Biomass-Degrading Anaerobic Consortia Revealed by Metagenomics.</title>
        <authorList>
            <person name="Peng X."/>
        </authorList>
    </citation>
    <scope>NUCLEOTIDE SEQUENCE</scope>
    <source>
        <strain evidence="1">SIG240</strain>
    </source>
</reference>
<proteinExistence type="predicted"/>
<evidence type="ECO:0000313" key="2">
    <source>
        <dbReference type="Proteomes" id="UP000761380"/>
    </source>
</evidence>
<feature type="non-terminal residue" evidence="1">
    <location>
        <position position="46"/>
    </location>
</feature>
<dbReference type="InterPro" id="IPR012349">
    <property type="entry name" value="Split_barrel_FMN-bd"/>
</dbReference>
<dbReference type="SUPFAM" id="SSF50475">
    <property type="entry name" value="FMN-binding split barrel"/>
    <property type="match status" value="1"/>
</dbReference>